<dbReference type="AlphaFoldDB" id="A0A6I6E4E1"/>
<reference evidence="2 3" key="1">
    <citation type="submission" date="2019-12" db="EMBL/GenBank/DDBJ databases">
        <title>The complete genome of the thermophilic, anoxygenic phototrophic gammaproteobacterium Thermochromatium tepidum.</title>
        <authorList>
            <person name="Sattley W.M."/>
            <person name="Swingley W.D."/>
            <person name="Burchell B.M."/>
            <person name="Gurbani S.A."/>
            <person name="Kujawa C.M."/>
            <person name="Nuccio D.A."/>
            <person name="Schladweiler J."/>
            <person name="Shaffer K.N."/>
            <person name="Stokes L.M."/>
            <person name="Touchman J.W."/>
            <person name="Blankenship R.E."/>
            <person name="Madigan M.T."/>
        </authorList>
    </citation>
    <scope>NUCLEOTIDE SEQUENCE [LARGE SCALE GENOMIC DNA]</scope>
    <source>
        <strain evidence="2 3">ATCC 43061</strain>
    </source>
</reference>
<proteinExistence type="predicted"/>
<dbReference type="RefSeq" id="WP_153976029.1">
    <property type="nucleotide sequence ID" value="NZ_CP039268.1"/>
</dbReference>
<keyword evidence="2" id="KW-0378">Hydrolase</keyword>
<keyword evidence="1" id="KW-1133">Transmembrane helix</keyword>
<dbReference type="NCBIfam" id="TIGR03054">
    <property type="entry name" value="photo_alph_chp1"/>
    <property type="match status" value="1"/>
</dbReference>
<dbReference type="GO" id="GO:0016787">
    <property type="term" value="F:hydrolase activity"/>
    <property type="evidence" value="ECO:0007669"/>
    <property type="project" value="UniProtKB-KW"/>
</dbReference>
<keyword evidence="3" id="KW-1185">Reference proteome</keyword>
<dbReference type="InterPro" id="IPR017495">
    <property type="entry name" value="PuhC"/>
</dbReference>
<gene>
    <name evidence="2" type="ORF">E6P07_13180</name>
</gene>
<name>A0A6I6E4E1_THETI</name>
<feature type="transmembrane region" description="Helical" evidence="1">
    <location>
        <begin position="12"/>
        <end position="32"/>
    </location>
</feature>
<keyword evidence="1" id="KW-0812">Transmembrane</keyword>
<dbReference type="OrthoDB" id="7848123at2"/>
<evidence type="ECO:0000313" key="2">
    <source>
        <dbReference type="EMBL" id="QGU33845.1"/>
    </source>
</evidence>
<dbReference type="KEGG" id="ttp:E6P07_13180"/>
<sequence length="152" mass="16633">MSDASEGRAFPKGVLIAVGILLGLTIVMVAVARLTGYRLPQAPFLPEVESRDIRFIAQPDGSMSVRDAATDELIQTLPPGSEGFVRGMLRGLERQRKGYKADISEPFHLARREDGMLTLEDPITGIRLDLRAYGVDNAAAFAVFLRSVPVRH</sequence>
<keyword evidence="1" id="KW-0472">Membrane</keyword>
<dbReference type="Proteomes" id="UP000426424">
    <property type="component" value="Chromosome"/>
</dbReference>
<evidence type="ECO:0000313" key="3">
    <source>
        <dbReference type="Proteomes" id="UP000426424"/>
    </source>
</evidence>
<evidence type="ECO:0000256" key="1">
    <source>
        <dbReference type="SAM" id="Phobius"/>
    </source>
</evidence>
<organism evidence="2 3">
    <name type="scientific">Thermochromatium tepidum ATCC 43061</name>
    <dbReference type="NCBI Taxonomy" id="316276"/>
    <lineage>
        <taxon>Bacteria</taxon>
        <taxon>Pseudomonadati</taxon>
        <taxon>Pseudomonadota</taxon>
        <taxon>Gammaproteobacteria</taxon>
        <taxon>Chromatiales</taxon>
        <taxon>Chromatiaceae</taxon>
        <taxon>Thermochromatium</taxon>
    </lineage>
</organism>
<dbReference type="EMBL" id="CP039268">
    <property type="protein sequence ID" value="QGU33845.1"/>
    <property type="molecule type" value="Genomic_DNA"/>
</dbReference>
<accession>A0A6I6E4E1</accession>
<protein>
    <submittedName>
        <fullName evidence="2">Phosphonoacetaldehyde hydrolase</fullName>
    </submittedName>
</protein>